<dbReference type="EMBL" id="AP006483">
    <property type="protein sequence ID" value="BAM78792.1"/>
    <property type="molecule type" value="Genomic_DNA"/>
</dbReference>
<organism evidence="2 3">
    <name type="scientific">Cyanidioschyzon merolae (strain NIES-3377 / 10D)</name>
    <name type="common">Unicellular red alga</name>
    <dbReference type="NCBI Taxonomy" id="280699"/>
    <lineage>
        <taxon>Eukaryota</taxon>
        <taxon>Rhodophyta</taxon>
        <taxon>Bangiophyceae</taxon>
        <taxon>Cyanidiales</taxon>
        <taxon>Cyanidiaceae</taxon>
        <taxon>Cyanidioschyzon</taxon>
    </lineage>
</organism>
<dbReference type="Gramene" id="CMA086CT">
    <property type="protein sequence ID" value="CMA086CT"/>
    <property type="gene ID" value="CMA086C"/>
</dbReference>
<feature type="compositionally biased region" description="Acidic residues" evidence="1">
    <location>
        <begin position="402"/>
        <end position="412"/>
    </location>
</feature>
<proteinExistence type="predicted"/>
<dbReference type="HOGENOM" id="CLU_667930_0_0_1"/>
<feature type="region of interest" description="Disordered" evidence="1">
    <location>
        <begin position="125"/>
        <end position="151"/>
    </location>
</feature>
<protein>
    <submittedName>
        <fullName evidence="2">Uncharacterized protein</fullName>
    </submittedName>
</protein>
<evidence type="ECO:0000313" key="2">
    <source>
        <dbReference type="EMBL" id="BAM78792.1"/>
    </source>
</evidence>
<dbReference type="KEGG" id="cme:CYME_CMA086C"/>
<dbReference type="GeneID" id="16992162"/>
<sequence length="412" mass="45048">MVAQGGLISTRVGGTGVCLAKCSSTTIHPPFGTTGSGALAVDEQSWRSAGRQLLYATMYVTSSGTSRLQSRRFVYGAARRRNCSRVLGTRRCPYELGAGEARTARAKPLHGGTSNRMRCVSSGMEQRPSLNDSRIPQSTFSPRIGKPGEQLQEPSITPLEAEQRLVRSGDWLLFAASLCTLCFGVCLGPRRVHAQRHERTIAAALVHGLATMDARVVSQDTRRVFKSSTERRPMATVSVPKAETTNQLDIGKMGYSLYDFVDKKKLFSSDLSARTETQLELEEIEDEEVQKALVLTVGRLLQTVGALVAAYFVYVGSRRWEEWMREEERLATEKEISLTGTYIDPAVPREDLERRRNPESSTPSGVSDDDSGHDPDTGTGSTKRPGPGPKPPSTDRGGAPDEGLDLLDDLLE</sequence>
<evidence type="ECO:0000313" key="3">
    <source>
        <dbReference type="Proteomes" id="UP000007014"/>
    </source>
</evidence>
<reference evidence="2 3" key="1">
    <citation type="journal article" date="2004" name="Nature">
        <title>Genome sequence of the ultrasmall unicellular red alga Cyanidioschyzon merolae 10D.</title>
        <authorList>
            <person name="Matsuzaki M."/>
            <person name="Misumi O."/>
            <person name="Shin-i T."/>
            <person name="Maruyama S."/>
            <person name="Takahara M."/>
            <person name="Miyagishima S."/>
            <person name="Mori T."/>
            <person name="Nishida K."/>
            <person name="Yagisawa F."/>
            <person name="Nishida K."/>
            <person name="Yoshida Y."/>
            <person name="Nishimura Y."/>
            <person name="Nakao S."/>
            <person name="Kobayashi T."/>
            <person name="Momoyama Y."/>
            <person name="Higashiyama T."/>
            <person name="Minoda A."/>
            <person name="Sano M."/>
            <person name="Nomoto H."/>
            <person name="Oishi K."/>
            <person name="Hayashi H."/>
            <person name="Ohta F."/>
            <person name="Nishizaka S."/>
            <person name="Haga S."/>
            <person name="Miura S."/>
            <person name="Morishita T."/>
            <person name="Kabeya Y."/>
            <person name="Terasawa K."/>
            <person name="Suzuki Y."/>
            <person name="Ishii Y."/>
            <person name="Asakawa S."/>
            <person name="Takano H."/>
            <person name="Ohta N."/>
            <person name="Kuroiwa H."/>
            <person name="Tanaka K."/>
            <person name="Shimizu N."/>
            <person name="Sugano S."/>
            <person name="Sato N."/>
            <person name="Nozaki H."/>
            <person name="Ogasawara N."/>
            <person name="Kohara Y."/>
            <person name="Kuroiwa T."/>
        </authorList>
    </citation>
    <scope>NUCLEOTIDE SEQUENCE [LARGE SCALE GENOMIC DNA]</scope>
    <source>
        <strain evidence="2 3">10D</strain>
    </source>
</reference>
<dbReference type="Proteomes" id="UP000007014">
    <property type="component" value="Chromosome 1"/>
</dbReference>
<dbReference type="AlphaFoldDB" id="M1V9W7"/>
<feature type="compositionally biased region" description="Basic and acidic residues" evidence="1">
    <location>
        <begin position="347"/>
        <end position="358"/>
    </location>
</feature>
<feature type="region of interest" description="Disordered" evidence="1">
    <location>
        <begin position="341"/>
        <end position="412"/>
    </location>
</feature>
<keyword evidence="3" id="KW-1185">Reference proteome</keyword>
<reference evidence="2 3" key="2">
    <citation type="journal article" date="2007" name="BMC Biol.">
        <title>A 100%-complete sequence reveals unusually simple genomic features in the hot-spring red alga Cyanidioschyzon merolae.</title>
        <authorList>
            <person name="Nozaki H."/>
            <person name="Takano H."/>
            <person name="Misumi O."/>
            <person name="Terasawa K."/>
            <person name="Matsuzaki M."/>
            <person name="Maruyama S."/>
            <person name="Nishida K."/>
            <person name="Yagisawa F."/>
            <person name="Yoshida Y."/>
            <person name="Fujiwara T."/>
            <person name="Takio S."/>
            <person name="Tamura K."/>
            <person name="Chung S.J."/>
            <person name="Nakamura S."/>
            <person name="Kuroiwa H."/>
            <person name="Tanaka K."/>
            <person name="Sato N."/>
            <person name="Kuroiwa T."/>
        </authorList>
    </citation>
    <scope>NUCLEOTIDE SEQUENCE [LARGE SCALE GENOMIC DNA]</scope>
    <source>
        <strain evidence="2 3">10D</strain>
    </source>
</reference>
<evidence type="ECO:0000256" key="1">
    <source>
        <dbReference type="SAM" id="MobiDB-lite"/>
    </source>
</evidence>
<dbReference type="RefSeq" id="XP_005535078.1">
    <property type="nucleotide sequence ID" value="XM_005535021.1"/>
</dbReference>
<accession>M1V9W7</accession>
<name>M1V9W7_CYAM1</name>
<dbReference type="OrthoDB" id="10605014at2759"/>
<gene>
    <name evidence="2" type="ORF">CYME_CMA086C</name>
</gene>
<feature type="compositionally biased region" description="Polar residues" evidence="1">
    <location>
        <begin position="128"/>
        <end position="141"/>
    </location>
</feature>